<evidence type="ECO:0000313" key="3">
    <source>
        <dbReference type="EMBL" id="NBG96248.1"/>
    </source>
</evidence>
<comment type="caution">
    <text evidence="3">The sequence shown here is derived from an EMBL/GenBank/DDBJ whole genome shotgun (WGS) entry which is preliminary data.</text>
</comment>
<organism evidence="3 4">
    <name type="scientific">Pyruvatibacter mobilis</name>
    <dbReference type="NCBI Taxonomy" id="1712261"/>
    <lineage>
        <taxon>Bacteria</taxon>
        <taxon>Pseudomonadati</taxon>
        <taxon>Pseudomonadota</taxon>
        <taxon>Alphaproteobacteria</taxon>
        <taxon>Hyphomicrobiales</taxon>
        <taxon>Parvibaculaceae</taxon>
        <taxon>Pyruvatibacter</taxon>
    </lineage>
</organism>
<comment type="similarity">
    <text evidence="1 2">Belongs to the UPF0301 (AlgH) family.</text>
</comment>
<dbReference type="InterPro" id="IPR003774">
    <property type="entry name" value="AlgH-like"/>
</dbReference>
<sequence length="202" mass="20989">MASTDPFSPAPGAFGLSGSLQGRFLIAMPGMEDSRFAQSVVYMCSHSDEGAMGLIVNKLASHISFPDLLSQLHIQTQSLSPVDVPVHVGGPVDTGRGFVLHSRDYGGTASTLPVGDGVALTATTDILRAIADGTGPDRYLLLLGYAGWSAGQLEAEIKSNGWLVSDAAPELVFKAETDDKWAAALAHMGVDPLLLSADAGHA</sequence>
<evidence type="ECO:0000313" key="4">
    <source>
        <dbReference type="Proteomes" id="UP000470384"/>
    </source>
</evidence>
<keyword evidence="4" id="KW-1185">Reference proteome</keyword>
<evidence type="ECO:0000256" key="2">
    <source>
        <dbReference type="HAMAP-Rule" id="MF_00758"/>
    </source>
</evidence>
<dbReference type="EMBL" id="WXYQ01000007">
    <property type="protein sequence ID" value="NBG96248.1"/>
    <property type="molecule type" value="Genomic_DNA"/>
</dbReference>
<dbReference type="OrthoDB" id="9807486at2"/>
<dbReference type="NCBIfam" id="NF001268">
    <property type="entry name" value="PRK00228.1-4"/>
    <property type="match status" value="1"/>
</dbReference>
<accession>A0A845QD66</accession>
<evidence type="ECO:0000256" key="1">
    <source>
        <dbReference type="ARBA" id="ARBA00009600"/>
    </source>
</evidence>
<dbReference type="Pfam" id="PF02622">
    <property type="entry name" value="DUF179"/>
    <property type="match status" value="1"/>
</dbReference>
<dbReference type="PANTHER" id="PTHR30327:SF1">
    <property type="entry name" value="UPF0301 PROTEIN YQGE"/>
    <property type="match status" value="1"/>
</dbReference>
<dbReference type="Gene3D" id="3.40.1740.10">
    <property type="entry name" value="VC0467-like"/>
    <property type="match status" value="1"/>
</dbReference>
<dbReference type="RefSeq" id="WP_036264331.1">
    <property type="nucleotide sequence ID" value="NZ_BMHN01000001.1"/>
</dbReference>
<dbReference type="SUPFAM" id="SSF143456">
    <property type="entry name" value="VC0467-like"/>
    <property type="match status" value="1"/>
</dbReference>
<name>A0A845QD66_9HYPH</name>
<reference evidence="3 4" key="1">
    <citation type="journal article" date="2016" name="Int. J. Syst. Evol. Microbiol.">
        <title>Pyruvatibacter mobilis gen. nov., sp. nov., a marine bacterium from the culture broth of Picochlorum sp. 122.</title>
        <authorList>
            <person name="Wang G."/>
            <person name="Tang M."/>
            <person name="Wu H."/>
            <person name="Dai S."/>
            <person name="Li T."/>
            <person name="Chen C."/>
            <person name="He H."/>
            <person name="Fan J."/>
            <person name="Xiang W."/>
            <person name="Li X."/>
        </authorList>
    </citation>
    <scope>NUCLEOTIDE SEQUENCE [LARGE SCALE GENOMIC DNA]</scope>
    <source>
        <strain evidence="3 4">GYP-11</strain>
    </source>
</reference>
<dbReference type="AlphaFoldDB" id="A0A845QD66"/>
<dbReference type="Proteomes" id="UP000470384">
    <property type="component" value="Unassembled WGS sequence"/>
</dbReference>
<proteinExistence type="inferred from homology"/>
<dbReference type="PANTHER" id="PTHR30327">
    <property type="entry name" value="UNCHARACTERIZED PROTEIN YQGE"/>
    <property type="match status" value="1"/>
</dbReference>
<protein>
    <recommendedName>
        <fullName evidence="2">UPF0301 protein GTQ45_10940</fullName>
    </recommendedName>
</protein>
<dbReference type="GeneID" id="300655397"/>
<dbReference type="HAMAP" id="MF_00758">
    <property type="entry name" value="UPF0301"/>
    <property type="match status" value="1"/>
</dbReference>
<dbReference type="GO" id="GO:0005829">
    <property type="term" value="C:cytosol"/>
    <property type="evidence" value="ECO:0007669"/>
    <property type="project" value="TreeGrafter"/>
</dbReference>
<gene>
    <name evidence="3" type="ORF">GTQ45_10940</name>
</gene>